<protein>
    <submittedName>
        <fullName evidence="2">Uncharacterized protein</fullName>
    </submittedName>
</protein>
<feature type="compositionally biased region" description="Basic and acidic residues" evidence="1">
    <location>
        <begin position="57"/>
        <end position="66"/>
    </location>
</feature>
<evidence type="ECO:0000256" key="1">
    <source>
        <dbReference type="SAM" id="MobiDB-lite"/>
    </source>
</evidence>
<name>A0A7R9A658_9CRUS</name>
<dbReference type="EMBL" id="CAJPEV010000741">
    <property type="protein sequence ID" value="CAG0888141.1"/>
    <property type="molecule type" value="Genomic_DNA"/>
</dbReference>
<proteinExistence type="predicted"/>
<feature type="region of interest" description="Disordered" evidence="1">
    <location>
        <begin position="45"/>
        <end position="66"/>
    </location>
</feature>
<dbReference type="Proteomes" id="UP000677054">
    <property type="component" value="Unassembled WGS sequence"/>
</dbReference>
<sequence>MLYLGASGQTFGRPIHGQMEVCAMSTPGTPETSWRTSEGLFILPSNFEPRAQGGRRYGNEHEHDEL</sequence>
<accession>A0A7R9A658</accession>
<gene>
    <name evidence="2" type="ORF">DSTB1V02_LOCUS4820</name>
</gene>
<evidence type="ECO:0000313" key="2">
    <source>
        <dbReference type="EMBL" id="CAD7244940.1"/>
    </source>
</evidence>
<dbReference type="AlphaFoldDB" id="A0A7R9A658"/>
<evidence type="ECO:0000313" key="3">
    <source>
        <dbReference type="Proteomes" id="UP000677054"/>
    </source>
</evidence>
<dbReference type="EMBL" id="LR900258">
    <property type="protein sequence ID" value="CAD7244940.1"/>
    <property type="molecule type" value="Genomic_DNA"/>
</dbReference>
<keyword evidence="3" id="KW-1185">Reference proteome</keyword>
<organism evidence="2">
    <name type="scientific">Darwinula stevensoni</name>
    <dbReference type="NCBI Taxonomy" id="69355"/>
    <lineage>
        <taxon>Eukaryota</taxon>
        <taxon>Metazoa</taxon>
        <taxon>Ecdysozoa</taxon>
        <taxon>Arthropoda</taxon>
        <taxon>Crustacea</taxon>
        <taxon>Oligostraca</taxon>
        <taxon>Ostracoda</taxon>
        <taxon>Podocopa</taxon>
        <taxon>Podocopida</taxon>
        <taxon>Darwinulocopina</taxon>
        <taxon>Darwinuloidea</taxon>
        <taxon>Darwinulidae</taxon>
        <taxon>Darwinula</taxon>
    </lineage>
</organism>
<reference evidence="2" key="1">
    <citation type="submission" date="2020-11" db="EMBL/GenBank/DDBJ databases">
        <authorList>
            <person name="Tran Van P."/>
        </authorList>
    </citation>
    <scope>NUCLEOTIDE SEQUENCE</scope>
</reference>
<dbReference type="OrthoDB" id="5588846at2759"/>